<reference evidence="2 3" key="1">
    <citation type="submission" date="2023-08" db="EMBL/GenBank/DDBJ databases">
        <title>Black Yeasts Isolated from many extreme environments.</title>
        <authorList>
            <person name="Coleine C."/>
            <person name="Stajich J.E."/>
            <person name="Selbmann L."/>
        </authorList>
    </citation>
    <scope>NUCLEOTIDE SEQUENCE [LARGE SCALE GENOMIC DNA]</scope>
    <source>
        <strain evidence="2 3">CCFEE 5935</strain>
    </source>
</reference>
<comment type="caution">
    <text evidence="2">The sequence shown here is derived from an EMBL/GenBank/DDBJ whole genome shotgun (WGS) entry which is preliminary data.</text>
</comment>
<name>A0AAV9PC24_9PEZI</name>
<protein>
    <submittedName>
        <fullName evidence="2">Uncharacterized protein</fullName>
    </submittedName>
</protein>
<accession>A0AAV9PC24</accession>
<organism evidence="2 3">
    <name type="scientific">Saxophila tyrrhenica</name>
    <dbReference type="NCBI Taxonomy" id="1690608"/>
    <lineage>
        <taxon>Eukaryota</taxon>
        <taxon>Fungi</taxon>
        <taxon>Dikarya</taxon>
        <taxon>Ascomycota</taxon>
        <taxon>Pezizomycotina</taxon>
        <taxon>Dothideomycetes</taxon>
        <taxon>Dothideomycetidae</taxon>
        <taxon>Mycosphaerellales</taxon>
        <taxon>Extremaceae</taxon>
        <taxon>Saxophila</taxon>
    </lineage>
</organism>
<gene>
    <name evidence="2" type="ORF">LTR77_006439</name>
</gene>
<dbReference type="EMBL" id="JAVRRT010000009">
    <property type="protein sequence ID" value="KAK5169130.1"/>
    <property type="molecule type" value="Genomic_DNA"/>
</dbReference>
<dbReference type="Proteomes" id="UP001337655">
    <property type="component" value="Unassembled WGS sequence"/>
</dbReference>
<dbReference type="AlphaFoldDB" id="A0AAV9PC24"/>
<evidence type="ECO:0000313" key="2">
    <source>
        <dbReference type="EMBL" id="KAK5169130.1"/>
    </source>
</evidence>
<feature type="region of interest" description="Disordered" evidence="1">
    <location>
        <begin position="169"/>
        <end position="192"/>
    </location>
</feature>
<proteinExistence type="predicted"/>
<sequence length="209" mass="22740">MAAQSKPARPNPSAETDGLKNKCAEHATDYYAAAALRNQQKLPECILAANKNVRHLVECGGSHFFLLRNLILVMDAEKNWWKAEAAELVYAEAAGRLTDADEEVKVLFRGVRKGLDMMKTGLERYGKEIHAKILKDVKDGKVEVEGAGADAMVEDLRNRAQVDFARVHTAWSGDGDGPGKKSEGSGNEESGVKDYKGVLTILKQAGGKD</sequence>
<evidence type="ECO:0000256" key="1">
    <source>
        <dbReference type="SAM" id="MobiDB-lite"/>
    </source>
</evidence>
<dbReference type="GeneID" id="89927779"/>
<evidence type="ECO:0000313" key="3">
    <source>
        <dbReference type="Proteomes" id="UP001337655"/>
    </source>
</evidence>
<keyword evidence="3" id="KW-1185">Reference proteome</keyword>
<dbReference type="RefSeq" id="XP_064658596.1">
    <property type="nucleotide sequence ID" value="XM_064803681.1"/>
</dbReference>